<sequence length="90" mass="9673">MATQLLSRTVFRSLAARPAATRSFQTSATKLNVAAGALPISTPVGAFRGGLIGFLLGSSVAAYGTYAWVLKEYRLSNELLTEDIYVRMCI</sequence>
<reference evidence="2" key="1">
    <citation type="submission" date="2021-03" db="EMBL/GenBank/DDBJ databases">
        <authorList>
            <person name="Tagirdzhanova G."/>
        </authorList>
    </citation>
    <scope>NUCLEOTIDE SEQUENCE</scope>
</reference>
<dbReference type="AlphaFoldDB" id="A0A8H3FLT6"/>
<evidence type="ECO:0000256" key="1">
    <source>
        <dbReference type="SAM" id="Phobius"/>
    </source>
</evidence>
<evidence type="ECO:0000313" key="3">
    <source>
        <dbReference type="Proteomes" id="UP000664169"/>
    </source>
</evidence>
<dbReference type="PANTHER" id="PTHR37849">
    <property type="entry name" value="YALI0E11605P"/>
    <property type="match status" value="1"/>
</dbReference>
<name>A0A8H3FLT6_9LECA</name>
<dbReference type="EMBL" id="CAJPDQ010000023">
    <property type="protein sequence ID" value="CAF9925187.1"/>
    <property type="molecule type" value="Genomic_DNA"/>
</dbReference>
<protein>
    <submittedName>
        <fullName evidence="2">Uncharacterized protein</fullName>
    </submittedName>
</protein>
<proteinExistence type="predicted"/>
<keyword evidence="1" id="KW-1133">Transmembrane helix</keyword>
<comment type="caution">
    <text evidence="2">The sequence shown here is derived from an EMBL/GenBank/DDBJ whole genome shotgun (WGS) entry which is preliminary data.</text>
</comment>
<evidence type="ECO:0000313" key="2">
    <source>
        <dbReference type="EMBL" id="CAF9925187.1"/>
    </source>
</evidence>
<feature type="transmembrane region" description="Helical" evidence="1">
    <location>
        <begin position="51"/>
        <end position="70"/>
    </location>
</feature>
<keyword evidence="1" id="KW-0472">Membrane</keyword>
<gene>
    <name evidence="2" type="ORF">GOMPHAMPRED_003819</name>
</gene>
<accession>A0A8H3FLT6</accession>
<keyword evidence="3" id="KW-1185">Reference proteome</keyword>
<keyword evidence="1" id="KW-0812">Transmembrane</keyword>
<dbReference type="OrthoDB" id="5331396at2759"/>
<organism evidence="2 3">
    <name type="scientific">Gomphillus americanus</name>
    <dbReference type="NCBI Taxonomy" id="1940652"/>
    <lineage>
        <taxon>Eukaryota</taxon>
        <taxon>Fungi</taxon>
        <taxon>Dikarya</taxon>
        <taxon>Ascomycota</taxon>
        <taxon>Pezizomycotina</taxon>
        <taxon>Lecanoromycetes</taxon>
        <taxon>OSLEUM clade</taxon>
        <taxon>Ostropomycetidae</taxon>
        <taxon>Ostropales</taxon>
        <taxon>Graphidaceae</taxon>
        <taxon>Gomphilloideae</taxon>
        <taxon>Gomphillus</taxon>
    </lineage>
</organism>
<dbReference type="PANTHER" id="PTHR37849:SF1">
    <property type="entry name" value="YALI0E11605P"/>
    <property type="match status" value="1"/>
</dbReference>
<dbReference type="Proteomes" id="UP000664169">
    <property type="component" value="Unassembled WGS sequence"/>
</dbReference>